<keyword evidence="1" id="KW-1133">Transmembrane helix</keyword>
<evidence type="ECO:0000313" key="2">
    <source>
        <dbReference type="EMBL" id="ODQ63175.1"/>
    </source>
</evidence>
<organism evidence="2 3">
    <name type="scientific">Nadsonia fulvescens var. elongata DSM 6958</name>
    <dbReference type="NCBI Taxonomy" id="857566"/>
    <lineage>
        <taxon>Eukaryota</taxon>
        <taxon>Fungi</taxon>
        <taxon>Dikarya</taxon>
        <taxon>Ascomycota</taxon>
        <taxon>Saccharomycotina</taxon>
        <taxon>Dipodascomycetes</taxon>
        <taxon>Dipodascales</taxon>
        <taxon>Dipodascales incertae sedis</taxon>
        <taxon>Nadsonia</taxon>
    </lineage>
</organism>
<reference evidence="2 3" key="1">
    <citation type="journal article" date="2016" name="Proc. Natl. Acad. Sci. U.S.A.">
        <title>Comparative genomics of biotechnologically important yeasts.</title>
        <authorList>
            <person name="Riley R."/>
            <person name="Haridas S."/>
            <person name="Wolfe K.H."/>
            <person name="Lopes M.R."/>
            <person name="Hittinger C.T."/>
            <person name="Goeker M."/>
            <person name="Salamov A.A."/>
            <person name="Wisecaver J.H."/>
            <person name="Long T.M."/>
            <person name="Calvey C.H."/>
            <person name="Aerts A.L."/>
            <person name="Barry K.W."/>
            <person name="Choi C."/>
            <person name="Clum A."/>
            <person name="Coughlan A.Y."/>
            <person name="Deshpande S."/>
            <person name="Douglass A.P."/>
            <person name="Hanson S.J."/>
            <person name="Klenk H.-P."/>
            <person name="LaButti K.M."/>
            <person name="Lapidus A."/>
            <person name="Lindquist E.A."/>
            <person name="Lipzen A.M."/>
            <person name="Meier-Kolthoff J.P."/>
            <person name="Ohm R.A."/>
            <person name="Otillar R.P."/>
            <person name="Pangilinan J.L."/>
            <person name="Peng Y."/>
            <person name="Rokas A."/>
            <person name="Rosa C.A."/>
            <person name="Scheuner C."/>
            <person name="Sibirny A.A."/>
            <person name="Slot J.C."/>
            <person name="Stielow J.B."/>
            <person name="Sun H."/>
            <person name="Kurtzman C.P."/>
            <person name="Blackwell M."/>
            <person name="Grigoriev I.V."/>
            <person name="Jeffries T.W."/>
        </authorList>
    </citation>
    <scope>NUCLEOTIDE SEQUENCE [LARGE SCALE GENOMIC DNA]</scope>
    <source>
        <strain evidence="2 3">DSM 6958</strain>
    </source>
</reference>
<evidence type="ECO:0000256" key="1">
    <source>
        <dbReference type="SAM" id="Phobius"/>
    </source>
</evidence>
<accession>A0A1E3PCN6</accession>
<dbReference type="Proteomes" id="UP000095009">
    <property type="component" value="Unassembled WGS sequence"/>
</dbReference>
<dbReference type="AlphaFoldDB" id="A0A1E3PCN6"/>
<name>A0A1E3PCN6_9ASCO</name>
<gene>
    <name evidence="2" type="ORF">NADFUDRAFT_44091</name>
</gene>
<keyword evidence="1" id="KW-0472">Membrane</keyword>
<keyword evidence="1" id="KW-0812">Transmembrane</keyword>
<sequence length="268" mass="29813">MPSRHIFRLNLSRTISISRRISRQAPENIEHLVQATVAQQRQKPAILGYLALGFIASGLGYIGYRVTILNETVFVPYGVSSHERLANDQEVDHAEVKAMALQRVLEKCGLDEVVTGALGVPLVLDDAHDAGIYEFNIWIVTQGPSLNGIEIRPQWPFFQTACRTIDLDIFSESDTTGLLVTNNPESTIMGGQDADPDSNTDANKLRPRRQMVVCGRICLVGCSSQRKGELTFRLYSDYDRKNSPLAFGMGLLTYIDSSTGKPVEQRLW</sequence>
<protein>
    <submittedName>
        <fullName evidence="2">Uncharacterized protein</fullName>
    </submittedName>
</protein>
<feature type="transmembrane region" description="Helical" evidence="1">
    <location>
        <begin position="46"/>
        <end position="64"/>
    </location>
</feature>
<dbReference type="EMBL" id="KV454415">
    <property type="protein sequence ID" value="ODQ63175.1"/>
    <property type="molecule type" value="Genomic_DNA"/>
</dbReference>
<keyword evidence="3" id="KW-1185">Reference proteome</keyword>
<proteinExistence type="predicted"/>
<evidence type="ECO:0000313" key="3">
    <source>
        <dbReference type="Proteomes" id="UP000095009"/>
    </source>
</evidence>